<evidence type="ECO:0000256" key="1">
    <source>
        <dbReference type="SAM" id="MobiDB-lite"/>
    </source>
</evidence>
<feature type="compositionally biased region" description="Polar residues" evidence="1">
    <location>
        <begin position="1"/>
        <end position="13"/>
    </location>
</feature>
<name>A0A433VE63_9CYAN</name>
<accession>A0A433VE63</accession>
<dbReference type="Proteomes" id="UP000271624">
    <property type="component" value="Unassembled WGS sequence"/>
</dbReference>
<protein>
    <submittedName>
        <fullName evidence="2">Uncharacterized protein</fullName>
    </submittedName>
</protein>
<evidence type="ECO:0000313" key="2">
    <source>
        <dbReference type="EMBL" id="RUT04395.1"/>
    </source>
</evidence>
<sequence length="60" mass="6535">MEEKTTQQSTTSAAPKVDGDLPCPAEELSDTDLNSAVGGARPPSAYLDRHPRQIGRKRRK</sequence>
<keyword evidence="3" id="KW-1185">Reference proteome</keyword>
<gene>
    <name evidence="2" type="ORF">DSM106972_046230</name>
</gene>
<proteinExistence type="predicted"/>
<organism evidence="2 3">
    <name type="scientific">Dulcicalothrix desertica PCC 7102</name>
    <dbReference type="NCBI Taxonomy" id="232991"/>
    <lineage>
        <taxon>Bacteria</taxon>
        <taxon>Bacillati</taxon>
        <taxon>Cyanobacteriota</taxon>
        <taxon>Cyanophyceae</taxon>
        <taxon>Nostocales</taxon>
        <taxon>Calotrichaceae</taxon>
        <taxon>Dulcicalothrix</taxon>
    </lineage>
</organism>
<feature type="region of interest" description="Disordered" evidence="1">
    <location>
        <begin position="1"/>
        <end position="60"/>
    </location>
</feature>
<evidence type="ECO:0000313" key="3">
    <source>
        <dbReference type="Proteomes" id="UP000271624"/>
    </source>
</evidence>
<comment type="caution">
    <text evidence="2">The sequence shown here is derived from an EMBL/GenBank/DDBJ whole genome shotgun (WGS) entry which is preliminary data.</text>
</comment>
<reference evidence="2" key="1">
    <citation type="submission" date="2018-12" db="EMBL/GenBank/DDBJ databases">
        <authorList>
            <person name="Will S."/>
            <person name="Neumann-Schaal M."/>
            <person name="Henke P."/>
        </authorList>
    </citation>
    <scope>NUCLEOTIDE SEQUENCE</scope>
    <source>
        <strain evidence="2">PCC 7102</strain>
    </source>
</reference>
<dbReference type="RefSeq" id="WP_127082995.1">
    <property type="nucleotide sequence ID" value="NZ_RSCL01000011.1"/>
</dbReference>
<dbReference type="EMBL" id="RSCL01000011">
    <property type="protein sequence ID" value="RUT04395.1"/>
    <property type="molecule type" value="Genomic_DNA"/>
</dbReference>
<reference evidence="2" key="2">
    <citation type="journal article" date="2019" name="Genome Biol. Evol.">
        <title>Day and night: Metabolic profiles and evolutionary relationships of six axenic non-marine cyanobacteria.</title>
        <authorList>
            <person name="Will S.E."/>
            <person name="Henke P."/>
            <person name="Boedeker C."/>
            <person name="Huang S."/>
            <person name="Brinkmann H."/>
            <person name="Rohde M."/>
            <person name="Jarek M."/>
            <person name="Friedl T."/>
            <person name="Seufert S."/>
            <person name="Schumacher M."/>
            <person name="Overmann J."/>
            <person name="Neumann-Schaal M."/>
            <person name="Petersen J."/>
        </authorList>
    </citation>
    <scope>NUCLEOTIDE SEQUENCE [LARGE SCALE GENOMIC DNA]</scope>
    <source>
        <strain evidence="2">PCC 7102</strain>
    </source>
</reference>
<dbReference type="AlphaFoldDB" id="A0A433VE63"/>